<feature type="non-terminal residue" evidence="2">
    <location>
        <position position="92"/>
    </location>
</feature>
<evidence type="ECO:0000313" key="2">
    <source>
        <dbReference type="EMBL" id="RXZ84955.1"/>
    </source>
</evidence>
<feature type="region of interest" description="Disordered" evidence="1">
    <location>
        <begin position="1"/>
        <end position="23"/>
    </location>
</feature>
<name>A0A4Q2LZH9_9MICO</name>
<proteinExistence type="predicted"/>
<reference evidence="2 3" key="1">
    <citation type="submission" date="2019-01" db="EMBL/GenBank/DDBJ databases">
        <title>Agromyces.</title>
        <authorList>
            <person name="Li J."/>
        </authorList>
    </citation>
    <scope>NUCLEOTIDE SEQUENCE [LARGE SCALE GENOMIC DNA]</scope>
    <source>
        <strain evidence="2 3">DSM 23870</strain>
    </source>
</reference>
<dbReference type="RefSeq" id="WP_206736559.1">
    <property type="nucleotide sequence ID" value="NZ_SDPM01000023.1"/>
</dbReference>
<keyword evidence="3" id="KW-1185">Reference proteome</keyword>
<comment type="caution">
    <text evidence="2">The sequence shown here is derived from an EMBL/GenBank/DDBJ whole genome shotgun (WGS) entry which is preliminary data.</text>
</comment>
<dbReference type="AlphaFoldDB" id="A0A4Q2LZH9"/>
<feature type="compositionally biased region" description="Basic and acidic residues" evidence="1">
    <location>
        <begin position="1"/>
        <end position="10"/>
    </location>
</feature>
<organism evidence="2 3">
    <name type="scientific">Agromyces atrinae</name>
    <dbReference type="NCBI Taxonomy" id="592376"/>
    <lineage>
        <taxon>Bacteria</taxon>
        <taxon>Bacillati</taxon>
        <taxon>Actinomycetota</taxon>
        <taxon>Actinomycetes</taxon>
        <taxon>Micrococcales</taxon>
        <taxon>Microbacteriaceae</taxon>
        <taxon>Agromyces</taxon>
    </lineage>
</organism>
<evidence type="ECO:0000256" key="1">
    <source>
        <dbReference type="SAM" id="MobiDB-lite"/>
    </source>
</evidence>
<feature type="non-terminal residue" evidence="2">
    <location>
        <position position="1"/>
    </location>
</feature>
<feature type="compositionally biased region" description="Low complexity" evidence="1">
    <location>
        <begin position="11"/>
        <end position="23"/>
    </location>
</feature>
<dbReference type="EMBL" id="SDPM01000023">
    <property type="protein sequence ID" value="RXZ84955.1"/>
    <property type="molecule type" value="Genomic_DNA"/>
</dbReference>
<protein>
    <submittedName>
        <fullName evidence="2">Uncharacterized protein</fullName>
    </submittedName>
</protein>
<gene>
    <name evidence="2" type="ORF">ESP50_17795</name>
</gene>
<dbReference type="Proteomes" id="UP000292686">
    <property type="component" value="Unassembled WGS sequence"/>
</dbReference>
<accession>A0A4Q2LZH9</accession>
<sequence length="92" mass="10193">QDRQDIRREAALSQQQGAAKAGASPEISTYGIGSLVRKGIVQVLRFQKHRLPQKVQPWADKIIYALDYVEAWEVGAIQATLMQKGIPGDVAY</sequence>
<evidence type="ECO:0000313" key="3">
    <source>
        <dbReference type="Proteomes" id="UP000292686"/>
    </source>
</evidence>